<name>A0A173LQF0_9ACTN</name>
<dbReference type="STRING" id="499555.BJL86_3219"/>
<keyword evidence="2" id="KW-0645">Protease</keyword>
<keyword evidence="2" id="KW-0378">Hydrolase</keyword>
<dbReference type="Proteomes" id="UP000186104">
    <property type="component" value="Chromosome"/>
</dbReference>
<sequence length="209" mass="22267">MRDIIIYATDTMADWEFAYLTTEVTRAERARPGRFCVRFAGADTGSIRTLGGLPLTPDLGLDEIDAASTAAFVLPGGDTYSEGHLDALSTVDRLIAEDVPIGAICGATFALARHGLLDSIAHTSNAPSFLLESGYDGGRHYRHVDAITDGGITTATGLRPIAFTAEILRAAGIFPDAYIDAWLELNSSASEKGFNAYMEQAQSFAQSAQ</sequence>
<proteinExistence type="predicted"/>
<accession>A0A173LQF0</accession>
<reference evidence="2 3" key="1">
    <citation type="submission" date="2016-06" db="EMBL/GenBank/DDBJ databases">
        <title>Complete genome sequence of a saline-alkali tolerant type strain Dietzia timorensis ID05-A0528T.</title>
        <authorList>
            <person name="Wu X."/>
        </authorList>
    </citation>
    <scope>NUCLEOTIDE SEQUENCE [LARGE SCALE GENOMIC DNA]</scope>
    <source>
        <strain evidence="2 3">ID05-A0528</strain>
    </source>
</reference>
<evidence type="ECO:0000313" key="3">
    <source>
        <dbReference type="Proteomes" id="UP000186104"/>
    </source>
</evidence>
<dbReference type="InterPro" id="IPR002818">
    <property type="entry name" value="DJ-1/PfpI"/>
</dbReference>
<dbReference type="Pfam" id="PF01965">
    <property type="entry name" value="DJ-1_PfpI"/>
    <property type="match status" value="1"/>
</dbReference>
<dbReference type="EMBL" id="CP015961">
    <property type="protein sequence ID" value="ANI93978.1"/>
    <property type="molecule type" value="Genomic_DNA"/>
</dbReference>
<dbReference type="Gene3D" id="3.40.50.880">
    <property type="match status" value="1"/>
</dbReference>
<dbReference type="AlphaFoldDB" id="A0A173LQF0"/>
<dbReference type="GO" id="GO:0006508">
    <property type="term" value="P:proteolysis"/>
    <property type="evidence" value="ECO:0007669"/>
    <property type="project" value="UniProtKB-KW"/>
</dbReference>
<gene>
    <name evidence="2" type="ORF">BJL86_3219</name>
</gene>
<evidence type="ECO:0000259" key="1">
    <source>
        <dbReference type="Pfam" id="PF01965"/>
    </source>
</evidence>
<dbReference type="GO" id="GO:0008233">
    <property type="term" value="F:peptidase activity"/>
    <property type="evidence" value="ECO:0007669"/>
    <property type="project" value="UniProtKB-KW"/>
</dbReference>
<keyword evidence="3" id="KW-1185">Reference proteome</keyword>
<protein>
    <submittedName>
        <fullName evidence="2">Putative protease YoaZ</fullName>
    </submittedName>
</protein>
<dbReference type="KEGG" id="dtm:BJL86_3219"/>
<evidence type="ECO:0000313" key="2">
    <source>
        <dbReference type="EMBL" id="ANI93978.1"/>
    </source>
</evidence>
<dbReference type="SUPFAM" id="SSF52317">
    <property type="entry name" value="Class I glutamine amidotransferase-like"/>
    <property type="match status" value="1"/>
</dbReference>
<dbReference type="InterPro" id="IPR029062">
    <property type="entry name" value="Class_I_gatase-like"/>
</dbReference>
<organism evidence="2 3">
    <name type="scientific">Dietzia timorensis</name>
    <dbReference type="NCBI Taxonomy" id="499555"/>
    <lineage>
        <taxon>Bacteria</taxon>
        <taxon>Bacillati</taxon>
        <taxon>Actinomycetota</taxon>
        <taxon>Actinomycetes</taxon>
        <taxon>Mycobacteriales</taxon>
        <taxon>Dietziaceae</taxon>
        <taxon>Dietzia</taxon>
    </lineage>
</organism>
<feature type="domain" description="DJ-1/PfpI" evidence="1">
    <location>
        <begin position="4"/>
        <end position="169"/>
    </location>
</feature>
<dbReference type="RefSeq" id="WP_067474757.1">
    <property type="nucleotide sequence ID" value="NZ_CP015961.1"/>
</dbReference>
<dbReference type="OrthoDB" id="6003696at2"/>